<gene>
    <name evidence="2" type="ORF">EZ428_03365</name>
</gene>
<sequence length="409" mass="45841">MIKKIFLVLILVNLFSNADAQKTAVKKVKEEPFVAKVLVIGNGNAALAAAVQSAVSGVKTSILLQAGGFDLSPVEEGLSSGIQTKFLKKYKEFLMEKDSTKVVPFDKQKANASLNVWVDSIKNLSIIKNVMWVKAERSGKNWVFKLSDGSTIRPKVLINPADAKLNEALKIIAPSANWNKLDYNQTLYRTSVASGKLENGNTATIFSMYQLLLKEQENLVWINDPESMSLGQAAGATAAYAAFFDLKTSESNLKKIQGELINYKLDLMPFGDIKQPDTNWKAIQFVGVTGILKAEIDGKSAKFSPNKLVTTEEIRQPIKDFYYKAQIWFDDYKNSIMTIGSSLDMISYVGNKSLESMKKEIPKKWKTSYQFKTEFDLERQINRRELAVLLQDYMPPFNVNVDEKGKVVR</sequence>
<dbReference type="InterPro" id="IPR036188">
    <property type="entry name" value="FAD/NAD-bd_sf"/>
</dbReference>
<dbReference type="AlphaFoldDB" id="A0A4R0N386"/>
<accession>A0A4R0N386</accession>
<feature type="signal peptide" evidence="1">
    <location>
        <begin position="1"/>
        <end position="20"/>
    </location>
</feature>
<proteinExistence type="predicted"/>
<reference evidence="2 3" key="1">
    <citation type="submission" date="2019-02" db="EMBL/GenBank/DDBJ databases">
        <title>Pedobacter sp. RP-1-13 sp. nov., isolated from Arctic soil.</title>
        <authorList>
            <person name="Dahal R.H."/>
        </authorList>
    </citation>
    <scope>NUCLEOTIDE SEQUENCE [LARGE SCALE GENOMIC DNA]</scope>
    <source>
        <strain evidence="2 3">RP-1-13</strain>
    </source>
</reference>
<dbReference type="EMBL" id="SJSK01000001">
    <property type="protein sequence ID" value="TCC93823.1"/>
    <property type="molecule type" value="Genomic_DNA"/>
</dbReference>
<dbReference type="SUPFAM" id="SSF51905">
    <property type="entry name" value="FAD/NAD(P)-binding domain"/>
    <property type="match status" value="1"/>
</dbReference>
<dbReference type="OrthoDB" id="615715at2"/>
<evidence type="ECO:0008006" key="4">
    <source>
        <dbReference type="Google" id="ProtNLM"/>
    </source>
</evidence>
<keyword evidence="1" id="KW-0732">Signal</keyword>
<name>A0A4R0N386_9SPHI</name>
<dbReference type="Proteomes" id="UP000292884">
    <property type="component" value="Unassembled WGS sequence"/>
</dbReference>
<evidence type="ECO:0000313" key="2">
    <source>
        <dbReference type="EMBL" id="TCC93823.1"/>
    </source>
</evidence>
<evidence type="ECO:0000313" key="3">
    <source>
        <dbReference type="Proteomes" id="UP000292884"/>
    </source>
</evidence>
<keyword evidence="3" id="KW-1185">Reference proteome</keyword>
<feature type="chain" id="PRO_5020544569" description="FAD dependent oxidoreductase" evidence="1">
    <location>
        <begin position="21"/>
        <end position="409"/>
    </location>
</feature>
<organism evidence="2 3">
    <name type="scientific">Pedobacter frigiditerrae</name>
    <dbReference type="NCBI Taxonomy" id="2530452"/>
    <lineage>
        <taxon>Bacteria</taxon>
        <taxon>Pseudomonadati</taxon>
        <taxon>Bacteroidota</taxon>
        <taxon>Sphingobacteriia</taxon>
        <taxon>Sphingobacteriales</taxon>
        <taxon>Sphingobacteriaceae</taxon>
        <taxon>Pedobacter</taxon>
    </lineage>
</organism>
<comment type="caution">
    <text evidence="2">The sequence shown here is derived from an EMBL/GenBank/DDBJ whole genome shotgun (WGS) entry which is preliminary data.</text>
</comment>
<protein>
    <recommendedName>
        <fullName evidence="4">FAD dependent oxidoreductase</fullName>
    </recommendedName>
</protein>
<evidence type="ECO:0000256" key="1">
    <source>
        <dbReference type="SAM" id="SignalP"/>
    </source>
</evidence>
<dbReference type="RefSeq" id="WP_131551689.1">
    <property type="nucleotide sequence ID" value="NZ_SJSK01000001.1"/>
</dbReference>